<feature type="domain" description="Methyltransferase small" evidence="1">
    <location>
        <begin position="49"/>
        <end position="122"/>
    </location>
</feature>
<protein>
    <submittedName>
        <fullName evidence="2">RNA methyltransferase</fullName>
    </submittedName>
</protein>
<evidence type="ECO:0000313" key="3">
    <source>
        <dbReference type="Proteomes" id="UP000632195"/>
    </source>
</evidence>
<evidence type="ECO:0000259" key="1">
    <source>
        <dbReference type="Pfam" id="PF05175"/>
    </source>
</evidence>
<organism evidence="2 3">
    <name type="scientific">Thermogymnomonas acidicola</name>
    <dbReference type="NCBI Taxonomy" id="399579"/>
    <lineage>
        <taxon>Archaea</taxon>
        <taxon>Methanobacteriati</taxon>
        <taxon>Thermoplasmatota</taxon>
        <taxon>Thermoplasmata</taxon>
        <taxon>Thermoplasmatales</taxon>
        <taxon>Thermogymnomonas</taxon>
    </lineage>
</organism>
<gene>
    <name evidence="2" type="ORF">GCM10007108_14920</name>
</gene>
<reference evidence="2" key="2">
    <citation type="submission" date="2022-09" db="EMBL/GenBank/DDBJ databases">
        <authorList>
            <person name="Sun Q."/>
            <person name="Ohkuma M."/>
        </authorList>
    </citation>
    <scope>NUCLEOTIDE SEQUENCE</scope>
    <source>
        <strain evidence="2">JCM 13583</strain>
    </source>
</reference>
<dbReference type="InterPro" id="IPR051720">
    <property type="entry name" value="rRNA_MeTrfase/Polyamine_Synth"/>
</dbReference>
<dbReference type="GO" id="GO:0032259">
    <property type="term" value="P:methylation"/>
    <property type="evidence" value="ECO:0007669"/>
    <property type="project" value="UniProtKB-KW"/>
</dbReference>
<dbReference type="CDD" id="cd02440">
    <property type="entry name" value="AdoMet_MTases"/>
    <property type="match status" value="1"/>
</dbReference>
<dbReference type="SUPFAM" id="SSF53335">
    <property type="entry name" value="S-adenosyl-L-methionine-dependent methyltransferases"/>
    <property type="match status" value="1"/>
</dbReference>
<reference evidence="2" key="1">
    <citation type="journal article" date="2014" name="Int. J. Syst. Evol. Microbiol.">
        <title>Complete genome sequence of Corynebacterium casei LMG S-19264T (=DSM 44701T), isolated from a smear-ripened cheese.</title>
        <authorList>
            <consortium name="US DOE Joint Genome Institute (JGI-PGF)"/>
            <person name="Walter F."/>
            <person name="Albersmeier A."/>
            <person name="Kalinowski J."/>
            <person name="Ruckert C."/>
        </authorList>
    </citation>
    <scope>NUCLEOTIDE SEQUENCE</scope>
    <source>
        <strain evidence="2">JCM 13583</strain>
    </source>
</reference>
<dbReference type="InterPro" id="IPR007848">
    <property type="entry name" value="Small_mtfrase_dom"/>
</dbReference>
<dbReference type="InterPro" id="IPR029063">
    <property type="entry name" value="SAM-dependent_MTases_sf"/>
</dbReference>
<comment type="caution">
    <text evidence="2">The sequence shown here is derived from an EMBL/GenBank/DDBJ whole genome shotgun (WGS) entry which is preliminary data.</text>
</comment>
<sequence length="199" mass="22542">MARSLKSIEIELQNRLPRIGLDVSLEQYITDPGLVSRIVFLAYSNGHIEGKSVVDLGSGYGHFAYASRLMGSARTTAVEIDSRLIRATERTLREAGIEVLNMDVRDLQGHWDTAIMNPPFGSVNPGADRPFMQKAVEVADYIYAVHNSKSAEFTDRFYSSHGTVISRHLLQITVPRMYRHHREEKAYVRSILYCVRVSR</sequence>
<evidence type="ECO:0000313" key="2">
    <source>
        <dbReference type="EMBL" id="GGM77768.1"/>
    </source>
</evidence>
<keyword evidence="2" id="KW-0489">Methyltransferase</keyword>
<dbReference type="Gene3D" id="3.40.50.150">
    <property type="entry name" value="Vaccinia Virus protein VP39"/>
    <property type="match status" value="1"/>
</dbReference>
<dbReference type="AlphaFoldDB" id="A0AA37BSU4"/>
<keyword evidence="3" id="KW-1185">Reference proteome</keyword>
<keyword evidence="2" id="KW-0808">Transferase</keyword>
<dbReference type="RefSeq" id="WP_075057704.1">
    <property type="nucleotide sequence ID" value="NZ_BMNY01000003.1"/>
</dbReference>
<dbReference type="EMBL" id="BMNY01000003">
    <property type="protein sequence ID" value="GGM77768.1"/>
    <property type="molecule type" value="Genomic_DNA"/>
</dbReference>
<dbReference type="PANTHER" id="PTHR23290:SF0">
    <property type="entry name" value="RRNA N6-ADENOSINE-METHYLTRANSFERASE METTL5"/>
    <property type="match status" value="1"/>
</dbReference>
<proteinExistence type="predicted"/>
<dbReference type="Proteomes" id="UP000632195">
    <property type="component" value="Unassembled WGS sequence"/>
</dbReference>
<accession>A0AA37BSU4</accession>
<dbReference type="Pfam" id="PF05175">
    <property type="entry name" value="MTS"/>
    <property type="match status" value="1"/>
</dbReference>
<dbReference type="PANTHER" id="PTHR23290">
    <property type="entry name" value="RRNA N6-ADENOSINE-METHYLTRANSFERASE METTL5"/>
    <property type="match status" value="1"/>
</dbReference>
<name>A0AA37BSU4_9ARCH</name>
<dbReference type="GO" id="GO:0008168">
    <property type="term" value="F:methyltransferase activity"/>
    <property type="evidence" value="ECO:0007669"/>
    <property type="project" value="UniProtKB-KW"/>
</dbReference>